<dbReference type="InterPro" id="IPR000477">
    <property type="entry name" value="RT_dom"/>
</dbReference>
<evidence type="ECO:0000313" key="3">
    <source>
        <dbReference type="Proteomes" id="UP001327560"/>
    </source>
</evidence>
<evidence type="ECO:0000259" key="1">
    <source>
        <dbReference type="PROSITE" id="PS50878"/>
    </source>
</evidence>
<dbReference type="PANTHER" id="PTHR33116">
    <property type="entry name" value="REVERSE TRANSCRIPTASE ZINC-BINDING DOMAIN-CONTAINING PROTEIN-RELATED-RELATED"/>
    <property type="match status" value="1"/>
</dbReference>
<proteinExistence type="predicted"/>
<dbReference type="Pfam" id="PF00078">
    <property type="entry name" value="RVT_1"/>
    <property type="match status" value="1"/>
</dbReference>
<reference evidence="2 3" key="1">
    <citation type="submission" date="2023-10" db="EMBL/GenBank/DDBJ databases">
        <title>Chromosome-scale genome assembly provides insights into flower coloration mechanisms of Canna indica.</title>
        <authorList>
            <person name="Li C."/>
        </authorList>
    </citation>
    <scope>NUCLEOTIDE SEQUENCE [LARGE SCALE GENOMIC DNA]</scope>
    <source>
        <tissue evidence="2">Flower</tissue>
    </source>
</reference>
<feature type="domain" description="Reverse transcriptase" evidence="1">
    <location>
        <begin position="1"/>
        <end position="166"/>
    </location>
</feature>
<dbReference type="AlphaFoldDB" id="A0AAQ3K1J8"/>
<name>A0AAQ3K1J8_9LILI</name>
<gene>
    <name evidence="2" type="ORF">Cni_G06453</name>
</gene>
<dbReference type="Proteomes" id="UP001327560">
    <property type="component" value="Chromosome 2"/>
</dbReference>
<evidence type="ECO:0000313" key="2">
    <source>
        <dbReference type="EMBL" id="WOK97745.1"/>
    </source>
</evidence>
<dbReference type="InterPro" id="IPR043502">
    <property type="entry name" value="DNA/RNA_pol_sf"/>
</dbReference>
<sequence>MALKLDMSSAYDWVVEWVFIAAVMEKMGFTIAFIALIRQCIASVSYSISLAGSKYEYFTPEHGLRQGDPLSPFLFLLCMDGFMHLLHKLFNEKGCRGIALGRHCPEVSSLFFVDDVLILCRADSKHADCIKEVLETFEKNSGQHASAQKSTILFSKNPSPNLRNMISSAMNIPHENMQEKHLGLPFMINKSKKATFKYIVARMLEKIESWSARFLSRAGKTVLIKSVMSSIPVFTMSCFYISDSIALSKNKQSLQSVFVVFSAGQAMFTLG</sequence>
<dbReference type="EMBL" id="CP136891">
    <property type="protein sequence ID" value="WOK97745.1"/>
    <property type="molecule type" value="Genomic_DNA"/>
</dbReference>
<keyword evidence="3" id="KW-1185">Reference proteome</keyword>
<dbReference type="PANTHER" id="PTHR33116:SF86">
    <property type="entry name" value="REVERSE TRANSCRIPTASE DOMAIN-CONTAINING PROTEIN"/>
    <property type="match status" value="1"/>
</dbReference>
<dbReference type="PROSITE" id="PS50878">
    <property type="entry name" value="RT_POL"/>
    <property type="match status" value="1"/>
</dbReference>
<accession>A0AAQ3K1J8</accession>
<dbReference type="SUPFAM" id="SSF56672">
    <property type="entry name" value="DNA/RNA polymerases"/>
    <property type="match status" value="1"/>
</dbReference>
<protein>
    <recommendedName>
        <fullName evidence="1">Reverse transcriptase domain-containing protein</fullName>
    </recommendedName>
</protein>
<organism evidence="2 3">
    <name type="scientific">Canna indica</name>
    <name type="common">Indian-shot</name>
    <dbReference type="NCBI Taxonomy" id="4628"/>
    <lineage>
        <taxon>Eukaryota</taxon>
        <taxon>Viridiplantae</taxon>
        <taxon>Streptophyta</taxon>
        <taxon>Embryophyta</taxon>
        <taxon>Tracheophyta</taxon>
        <taxon>Spermatophyta</taxon>
        <taxon>Magnoliopsida</taxon>
        <taxon>Liliopsida</taxon>
        <taxon>Zingiberales</taxon>
        <taxon>Cannaceae</taxon>
        <taxon>Canna</taxon>
    </lineage>
</organism>